<dbReference type="Gene3D" id="3.40.50.720">
    <property type="entry name" value="NAD(P)-binding Rossmann-like Domain"/>
    <property type="match status" value="1"/>
</dbReference>
<dbReference type="RefSeq" id="WP_272096256.1">
    <property type="nucleotide sequence ID" value="NZ_JAQNDK010000002.1"/>
</dbReference>
<protein>
    <submittedName>
        <fullName evidence="2">NADPH:quinone oxidoreductase family protein</fullName>
    </submittedName>
</protein>
<dbReference type="PANTHER" id="PTHR43677">
    <property type="entry name" value="SHORT-CHAIN DEHYDROGENASE/REDUCTASE"/>
    <property type="match status" value="1"/>
</dbReference>
<sequence length="332" mass="34572">MHAWRGHAFGPPEILVWEEVDDPPLAEGEVRIEVAAAAINFPDVLFTAGAHQVKPTPPFIPGFEVAGVVVESREPSLPPGARVAATLPGSGGYATRAIAGPRTTYALPDAMPFEDAAAMTITYQTGYFALHRRAGVQPGDTVLVHAGAGGVGSAAIQLAKAAGATVIATAGGEEKTAVCRALGADVAIDYRREDFVAIVKERTSGRGADIVFDPVGGDVFDQSTKCVAFEGRIVVIGFACGRIPAARANHLLVKNYSVVGLYWGTYSRTRPDLTRRAQDELYALYGQGAIKPLVSAAMPMADAKAAMTAVASRATTGKVVLTTARGGGALTR</sequence>
<reference evidence="2 3" key="1">
    <citation type="submission" date="2023-01" db="EMBL/GenBank/DDBJ databases">
        <title>Minimal conservation of predation-associated metabolite biosynthetic gene clusters underscores biosynthetic potential of Myxococcota including descriptions for ten novel species: Archangium lansinium sp. nov., Myxococcus landrumus sp. nov., Nannocystis bai.</title>
        <authorList>
            <person name="Ahearne A."/>
            <person name="Stevens C."/>
            <person name="Dowd S."/>
        </authorList>
    </citation>
    <scope>NUCLEOTIDE SEQUENCE [LARGE SCALE GENOMIC DNA]</scope>
    <source>
        <strain evidence="2 3">WIWO2</strain>
    </source>
</reference>
<dbReference type="CDD" id="cd08241">
    <property type="entry name" value="QOR1"/>
    <property type="match status" value="1"/>
</dbReference>
<dbReference type="InterPro" id="IPR020843">
    <property type="entry name" value="ER"/>
</dbReference>
<dbReference type="Proteomes" id="UP001217485">
    <property type="component" value="Unassembled WGS sequence"/>
</dbReference>
<evidence type="ECO:0000259" key="1">
    <source>
        <dbReference type="SMART" id="SM00829"/>
    </source>
</evidence>
<dbReference type="InterPro" id="IPR011032">
    <property type="entry name" value="GroES-like_sf"/>
</dbReference>
<dbReference type="InterPro" id="IPR013149">
    <property type="entry name" value="ADH-like_C"/>
</dbReference>
<dbReference type="Pfam" id="PF00107">
    <property type="entry name" value="ADH_zinc_N"/>
    <property type="match status" value="1"/>
</dbReference>
<dbReference type="InterPro" id="IPR051397">
    <property type="entry name" value="Zn-ADH-like_protein"/>
</dbReference>
<proteinExistence type="predicted"/>
<dbReference type="Gene3D" id="3.90.180.10">
    <property type="entry name" value="Medium-chain alcohol dehydrogenases, catalytic domain"/>
    <property type="match status" value="1"/>
</dbReference>
<dbReference type="InterPro" id="IPR002364">
    <property type="entry name" value="Quin_OxRdtase/zeta-crystal_CS"/>
</dbReference>
<evidence type="ECO:0000313" key="3">
    <source>
        <dbReference type="Proteomes" id="UP001217485"/>
    </source>
</evidence>
<dbReference type="PANTHER" id="PTHR43677:SF4">
    <property type="entry name" value="QUINONE OXIDOREDUCTASE-LIKE PROTEIN 2"/>
    <property type="match status" value="1"/>
</dbReference>
<dbReference type="InterPro" id="IPR036291">
    <property type="entry name" value="NAD(P)-bd_dom_sf"/>
</dbReference>
<name>A0ABT5BYR3_9BACT</name>
<dbReference type="Pfam" id="PF08240">
    <property type="entry name" value="ADH_N"/>
    <property type="match status" value="1"/>
</dbReference>
<dbReference type="PROSITE" id="PS01162">
    <property type="entry name" value="QOR_ZETA_CRYSTAL"/>
    <property type="match status" value="1"/>
</dbReference>
<evidence type="ECO:0000313" key="2">
    <source>
        <dbReference type="EMBL" id="MDC0679294.1"/>
    </source>
</evidence>
<accession>A0ABT5BYR3</accession>
<keyword evidence="3" id="KW-1185">Reference proteome</keyword>
<comment type="caution">
    <text evidence="2">The sequence shown here is derived from an EMBL/GenBank/DDBJ whole genome shotgun (WGS) entry which is preliminary data.</text>
</comment>
<dbReference type="EMBL" id="JAQNDK010000002">
    <property type="protein sequence ID" value="MDC0679294.1"/>
    <property type="molecule type" value="Genomic_DNA"/>
</dbReference>
<gene>
    <name evidence="2" type="ORF">POL72_16235</name>
</gene>
<dbReference type="SMART" id="SM00829">
    <property type="entry name" value="PKS_ER"/>
    <property type="match status" value="1"/>
</dbReference>
<dbReference type="SUPFAM" id="SSF50129">
    <property type="entry name" value="GroES-like"/>
    <property type="match status" value="1"/>
</dbReference>
<dbReference type="InterPro" id="IPR013154">
    <property type="entry name" value="ADH-like_N"/>
</dbReference>
<dbReference type="SUPFAM" id="SSF51735">
    <property type="entry name" value="NAD(P)-binding Rossmann-fold domains"/>
    <property type="match status" value="1"/>
</dbReference>
<feature type="domain" description="Enoyl reductase (ER)" evidence="1">
    <location>
        <begin position="10"/>
        <end position="321"/>
    </location>
</feature>
<organism evidence="2 3">
    <name type="scientific">Sorangium atrum</name>
    <dbReference type="NCBI Taxonomy" id="2995308"/>
    <lineage>
        <taxon>Bacteria</taxon>
        <taxon>Pseudomonadati</taxon>
        <taxon>Myxococcota</taxon>
        <taxon>Polyangia</taxon>
        <taxon>Polyangiales</taxon>
        <taxon>Polyangiaceae</taxon>
        <taxon>Sorangium</taxon>
    </lineage>
</organism>